<keyword evidence="3" id="KW-1185">Reference proteome</keyword>
<evidence type="ECO:0000313" key="2">
    <source>
        <dbReference type="EMBL" id="KAK6343494.1"/>
    </source>
</evidence>
<feature type="compositionally biased region" description="Low complexity" evidence="1">
    <location>
        <begin position="616"/>
        <end position="628"/>
    </location>
</feature>
<reference evidence="2 3" key="1">
    <citation type="submission" date="2019-10" db="EMBL/GenBank/DDBJ databases">
        <authorList>
            <person name="Palmer J.M."/>
        </authorList>
    </citation>
    <scope>NUCLEOTIDE SEQUENCE [LARGE SCALE GENOMIC DNA]</scope>
    <source>
        <strain evidence="2 3">TWF730</strain>
    </source>
</reference>
<comment type="caution">
    <text evidence="2">The sequence shown here is derived from an EMBL/GenBank/DDBJ whole genome shotgun (WGS) entry which is preliminary data.</text>
</comment>
<name>A0AAV9UKJ0_9PEZI</name>
<gene>
    <name evidence="2" type="ORF">TWF730_011084</name>
</gene>
<evidence type="ECO:0008006" key="4">
    <source>
        <dbReference type="Google" id="ProtNLM"/>
    </source>
</evidence>
<evidence type="ECO:0000313" key="3">
    <source>
        <dbReference type="Proteomes" id="UP001373714"/>
    </source>
</evidence>
<feature type="region of interest" description="Disordered" evidence="1">
    <location>
        <begin position="604"/>
        <end position="628"/>
    </location>
</feature>
<proteinExistence type="predicted"/>
<organism evidence="2 3">
    <name type="scientific">Orbilia blumenaviensis</name>
    <dbReference type="NCBI Taxonomy" id="1796055"/>
    <lineage>
        <taxon>Eukaryota</taxon>
        <taxon>Fungi</taxon>
        <taxon>Dikarya</taxon>
        <taxon>Ascomycota</taxon>
        <taxon>Pezizomycotina</taxon>
        <taxon>Orbiliomycetes</taxon>
        <taxon>Orbiliales</taxon>
        <taxon>Orbiliaceae</taxon>
        <taxon>Orbilia</taxon>
    </lineage>
</organism>
<accession>A0AAV9UKJ0</accession>
<protein>
    <recommendedName>
        <fullName evidence="4">F-box domain-containing protein</fullName>
    </recommendedName>
</protein>
<sequence>MASLFGLSKIPEIFYLVLEHLGYSDIFSLLITCKSFYPACYRELWSTLAFRGYIASDLIEERRQIGSYTTRERLLKFLKTDDAYQHGLKYMKVLGLGKSPFSSWTTDDQELIRVLNELLKSGKLAPRIVKVCLSSEDISRNRDPESVGVFPGLKEYCRERSLSEVTIHLQTEVVRSLYSVFDLSKITKFSLLVNFQRWYMGNRQDSWQTDNEDSRGQIVELADILHEMFNLKYFSWDTDTHYCFRNVFRLGECYMELEDLQAVVTNMKFLEVLVLSEFIFHPSFFLAPPASVKRLKYKGSFSVVWWRRFATYPFPGVEDLEIGVPNCRPYHRMSDFLEPEDHDKKVEDLILGDVAISSLKRFETGRGSGAPGHLPADLEECILRKNKALKRTLYEVVAKGRAQELIKTCRTKLELRLGYYKSPMLRRYTSRFIGSETEAEDLKELIGDSVQRLVECPNDWGSSSENPFEVVGRFGSNFEQLFKDRLSKCIGLTESEYAYKMGVGEDVSEEDFKKTCLQMLANWWNLESPNDWENARARAEDLVEKGKNEVLDRLSKGQDALVQEYAEKFLRGENPDVSSTAFEWSLRLAKEVETENKARIQGLDGVTPGAEVDPVSSSGSSSIPISPGTILLRCEGGA</sequence>
<dbReference type="EMBL" id="JAVHNS010000009">
    <property type="protein sequence ID" value="KAK6343494.1"/>
    <property type="molecule type" value="Genomic_DNA"/>
</dbReference>
<dbReference type="Proteomes" id="UP001373714">
    <property type="component" value="Unassembled WGS sequence"/>
</dbReference>
<evidence type="ECO:0000256" key="1">
    <source>
        <dbReference type="SAM" id="MobiDB-lite"/>
    </source>
</evidence>
<dbReference type="AlphaFoldDB" id="A0AAV9UKJ0"/>